<dbReference type="AlphaFoldDB" id="A0A1Q5UE23"/>
<dbReference type="Proteomes" id="UP000186955">
    <property type="component" value="Unassembled WGS sequence"/>
</dbReference>
<accession>A0A1Q5UE23</accession>
<evidence type="ECO:0000313" key="1">
    <source>
        <dbReference type="EMBL" id="OKP10725.1"/>
    </source>
</evidence>
<dbReference type="EMBL" id="MNBE01000313">
    <property type="protein sequence ID" value="OKP10725.1"/>
    <property type="molecule type" value="Genomic_DNA"/>
</dbReference>
<evidence type="ECO:0000313" key="2">
    <source>
        <dbReference type="Proteomes" id="UP000186955"/>
    </source>
</evidence>
<gene>
    <name evidence="1" type="ORF">PENSUB_4028</name>
</gene>
<name>A0A1Q5UE23_9EURO</name>
<protein>
    <submittedName>
        <fullName evidence="1">Uncharacterized protein</fullName>
    </submittedName>
</protein>
<reference evidence="1 2" key="1">
    <citation type="submission" date="2016-10" db="EMBL/GenBank/DDBJ databases">
        <title>Genome sequence of the ascomycete fungus Penicillium subrubescens.</title>
        <authorList>
            <person name="De Vries R.P."/>
            <person name="Peng M."/>
            <person name="Dilokpimol A."/>
            <person name="Hilden K."/>
            <person name="Makela M.R."/>
            <person name="Grigoriev I."/>
            <person name="Riley R."/>
            <person name="Granchi Z."/>
        </authorList>
    </citation>
    <scope>NUCLEOTIDE SEQUENCE [LARGE SCALE GENOMIC DNA]</scope>
    <source>
        <strain evidence="1 2">CBS 132785</strain>
    </source>
</reference>
<organism evidence="1 2">
    <name type="scientific">Penicillium subrubescens</name>
    <dbReference type="NCBI Taxonomy" id="1316194"/>
    <lineage>
        <taxon>Eukaryota</taxon>
        <taxon>Fungi</taxon>
        <taxon>Dikarya</taxon>
        <taxon>Ascomycota</taxon>
        <taxon>Pezizomycotina</taxon>
        <taxon>Eurotiomycetes</taxon>
        <taxon>Eurotiomycetidae</taxon>
        <taxon>Eurotiales</taxon>
        <taxon>Aspergillaceae</taxon>
        <taxon>Penicillium</taxon>
    </lineage>
</organism>
<proteinExistence type="predicted"/>
<dbReference type="Gene3D" id="2.40.50.140">
    <property type="entry name" value="Nucleic acid-binding proteins"/>
    <property type="match status" value="1"/>
</dbReference>
<sequence length="60" mass="6861">MDIWKEGLAIVQELILSPQGLGIRVLGTTDWGNPSDCDYKIYEQVVEATHRFKSIFYDAE</sequence>
<keyword evidence="2" id="KW-1185">Reference proteome</keyword>
<dbReference type="STRING" id="1316194.A0A1Q5UE23"/>
<dbReference type="InterPro" id="IPR012340">
    <property type="entry name" value="NA-bd_OB-fold"/>
</dbReference>
<comment type="caution">
    <text evidence="1">The sequence shown here is derived from an EMBL/GenBank/DDBJ whole genome shotgun (WGS) entry which is preliminary data.</text>
</comment>